<comment type="caution">
    <text evidence="4">The sequence shown here is derived from an EMBL/GenBank/DDBJ whole genome shotgun (WGS) entry which is preliminary data.</text>
</comment>
<dbReference type="InterPro" id="IPR034829">
    <property type="entry name" value="DnaD-like_sf"/>
</dbReference>
<organism evidence="4 5">
    <name type="scientific">Candidatus Enterenecus faecium</name>
    <dbReference type="NCBI Taxonomy" id="2840780"/>
    <lineage>
        <taxon>Bacteria</taxon>
        <taxon>Bacillati</taxon>
        <taxon>Bacillota</taxon>
        <taxon>Clostridia</taxon>
        <taxon>Eubacteriales</taxon>
        <taxon>Candidatus Enterenecus</taxon>
    </lineage>
</organism>
<evidence type="ECO:0000313" key="4">
    <source>
        <dbReference type="EMBL" id="HIQ61760.1"/>
    </source>
</evidence>
<evidence type="ECO:0000313" key="5">
    <source>
        <dbReference type="Proteomes" id="UP000886879"/>
    </source>
</evidence>
<sequence>MSVLLLPNEVLSMTAQAARRLVDAGDGDCALLYLALLQAGSNPDQAATQLGWDPGRMSAAFARLTAMGLAQGSCPGVSPAPQAAPVQDDRPPEYTRGDIADALEREQSFYGLSREMERLLGRVFSDTDLKSLYTIYDYLALPVEVIFMLAGYVVRASRRQKGDASPLPRMTEVKREAFRWKRLGITTVERAEEYLRDQESIDQREWGVLSAVGVTQKRPAIDKEREYIHRWVQWGFSDEMIHLAYERTIFRKGQMNWPYVNKILESWKKSGYTTPQQVEQERGGQTRKAQPQTQGARPQENYQPSASRIQQQADWLDQFLQEQEKGGN</sequence>
<gene>
    <name evidence="4" type="ORF">IAD31_09240</name>
</gene>
<feature type="compositionally biased region" description="Polar residues" evidence="2">
    <location>
        <begin position="287"/>
        <end position="308"/>
    </location>
</feature>
<feature type="region of interest" description="Disordered" evidence="2">
    <location>
        <begin position="73"/>
        <end position="93"/>
    </location>
</feature>
<feature type="region of interest" description="Disordered" evidence="2">
    <location>
        <begin position="274"/>
        <end position="308"/>
    </location>
</feature>
<comment type="similarity">
    <text evidence="1">Belongs to the DnaB/DnaD family.</text>
</comment>
<name>A0A9D1CHI6_9FIRM</name>
<accession>A0A9D1CHI6</accession>
<evidence type="ECO:0000256" key="1">
    <source>
        <dbReference type="ARBA" id="ARBA00093462"/>
    </source>
</evidence>
<evidence type="ECO:0000256" key="2">
    <source>
        <dbReference type="SAM" id="MobiDB-lite"/>
    </source>
</evidence>
<dbReference type="EMBL" id="DVFO01000100">
    <property type="protein sequence ID" value="HIQ61760.1"/>
    <property type="molecule type" value="Genomic_DNA"/>
</dbReference>
<protein>
    <submittedName>
        <fullName evidence="4">DnaD domain protein</fullName>
    </submittedName>
</protein>
<dbReference type="InterPro" id="IPR006343">
    <property type="entry name" value="DnaB/C_C"/>
</dbReference>
<reference evidence="4" key="1">
    <citation type="submission" date="2020-10" db="EMBL/GenBank/DDBJ databases">
        <authorList>
            <person name="Gilroy R."/>
        </authorList>
    </citation>
    <scope>NUCLEOTIDE SEQUENCE</scope>
    <source>
        <strain evidence="4">ChiGjej2B2-12916</strain>
    </source>
</reference>
<proteinExistence type="inferred from homology"/>
<dbReference type="Pfam" id="PF07261">
    <property type="entry name" value="DnaB_2"/>
    <property type="match status" value="2"/>
</dbReference>
<feature type="domain" description="DnaB/C C-terminal" evidence="3">
    <location>
        <begin position="219"/>
        <end position="281"/>
    </location>
</feature>
<dbReference type="AlphaFoldDB" id="A0A9D1CHI6"/>
<dbReference type="Gene3D" id="1.10.10.630">
    <property type="entry name" value="DnaD domain-like"/>
    <property type="match status" value="2"/>
</dbReference>
<reference evidence="4" key="2">
    <citation type="journal article" date="2021" name="PeerJ">
        <title>Extensive microbial diversity within the chicken gut microbiome revealed by metagenomics and culture.</title>
        <authorList>
            <person name="Gilroy R."/>
            <person name="Ravi A."/>
            <person name="Getino M."/>
            <person name="Pursley I."/>
            <person name="Horton D.L."/>
            <person name="Alikhan N.F."/>
            <person name="Baker D."/>
            <person name="Gharbi K."/>
            <person name="Hall N."/>
            <person name="Watson M."/>
            <person name="Adriaenssens E.M."/>
            <person name="Foster-Nyarko E."/>
            <person name="Jarju S."/>
            <person name="Secka A."/>
            <person name="Antonio M."/>
            <person name="Oren A."/>
            <person name="Chaudhuri R.R."/>
            <person name="La Ragione R."/>
            <person name="Hildebrand F."/>
            <person name="Pallen M.J."/>
        </authorList>
    </citation>
    <scope>NUCLEOTIDE SEQUENCE</scope>
    <source>
        <strain evidence="4">ChiGjej2B2-12916</strain>
    </source>
</reference>
<feature type="domain" description="DnaB/C C-terminal" evidence="3">
    <location>
        <begin position="116"/>
        <end position="194"/>
    </location>
</feature>
<dbReference type="SUPFAM" id="SSF158499">
    <property type="entry name" value="DnaD domain-like"/>
    <property type="match status" value="1"/>
</dbReference>
<evidence type="ECO:0000259" key="3">
    <source>
        <dbReference type="Pfam" id="PF07261"/>
    </source>
</evidence>
<dbReference type="NCBIfam" id="TIGR01446">
    <property type="entry name" value="DnaD_dom"/>
    <property type="match status" value="1"/>
</dbReference>
<dbReference type="Proteomes" id="UP000886879">
    <property type="component" value="Unassembled WGS sequence"/>
</dbReference>